<accession>A0A658R3G2</accession>
<dbReference type="AlphaFoldDB" id="A0A658R3G2"/>
<evidence type="ECO:0000256" key="1">
    <source>
        <dbReference type="SAM" id="MobiDB-lite"/>
    </source>
</evidence>
<dbReference type="Proteomes" id="UP000198263">
    <property type="component" value="Unassembled WGS sequence"/>
</dbReference>
<feature type="region of interest" description="Disordered" evidence="1">
    <location>
        <begin position="25"/>
        <end position="69"/>
    </location>
</feature>
<evidence type="ECO:0000313" key="3">
    <source>
        <dbReference type="Proteomes" id="UP000198263"/>
    </source>
</evidence>
<name>A0A658R3G2_9BURK</name>
<comment type="caution">
    <text evidence="2">The sequence shown here is derived from an EMBL/GenBank/DDBJ whole genome shotgun (WGS) entry which is preliminary data.</text>
</comment>
<gene>
    <name evidence="2" type="ORF">AWB72_04859</name>
</gene>
<feature type="compositionally biased region" description="Acidic residues" evidence="1">
    <location>
        <begin position="30"/>
        <end position="44"/>
    </location>
</feature>
<protein>
    <submittedName>
        <fullName evidence="2">Uncharacterized protein</fullName>
    </submittedName>
</protein>
<proteinExistence type="predicted"/>
<dbReference type="EMBL" id="FCNV02000014">
    <property type="protein sequence ID" value="SAL46576.1"/>
    <property type="molecule type" value="Genomic_DNA"/>
</dbReference>
<feature type="compositionally biased region" description="Basic and acidic residues" evidence="1">
    <location>
        <begin position="53"/>
        <end position="69"/>
    </location>
</feature>
<dbReference type="RefSeq" id="WP_143754679.1">
    <property type="nucleotide sequence ID" value="NZ_FCNV02000014.1"/>
</dbReference>
<sequence>MTTSRLGAYVPAPHDNVACVIQLMSTPPDEPSDADSDDLDDLLDETGAVTNRSDGKTGTDTEAEPNRKS</sequence>
<reference evidence="2 3" key="1">
    <citation type="submission" date="2016-01" db="EMBL/GenBank/DDBJ databases">
        <authorList>
            <person name="Peeters C."/>
        </authorList>
    </citation>
    <scope>NUCLEOTIDE SEQUENCE [LARGE SCALE GENOMIC DNA]</scope>
    <source>
        <strain evidence="2">LMG 29315</strain>
    </source>
</reference>
<organism evidence="2 3">
    <name type="scientific">Caballeronia concitans</name>
    <dbReference type="NCBI Taxonomy" id="1777133"/>
    <lineage>
        <taxon>Bacteria</taxon>
        <taxon>Pseudomonadati</taxon>
        <taxon>Pseudomonadota</taxon>
        <taxon>Betaproteobacteria</taxon>
        <taxon>Burkholderiales</taxon>
        <taxon>Burkholderiaceae</taxon>
        <taxon>Caballeronia</taxon>
    </lineage>
</organism>
<evidence type="ECO:0000313" key="2">
    <source>
        <dbReference type="EMBL" id="SAL46576.1"/>
    </source>
</evidence>
<keyword evidence="3" id="KW-1185">Reference proteome</keyword>